<dbReference type="InterPro" id="IPR015943">
    <property type="entry name" value="WD40/YVTN_repeat-like_dom_sf"/>
</dbReference>
<dbReference type="RefSeq" id="WP_210895886.1">
    <property type="nucleotide sequence ID" value="NZ_CP071696.1"/>
</dbReference>
<reference evidence="2" key="1">
    <citation type="submission" date="2021-03" db="EMBL/GenBank/DDBJ databases">
        <title>Agromyces archimandritus sp. nov., isolated from the cockroach Archimandrita tessellata.</title>
        <authorList>
            <person name="Guzman J."/>
            <person name="Ortuzar M."/>
            <person name="Poehlein A."/>
            <person name="Daniel R."/>
            <person name="Trujillo M."/>
            <person name="Vilcinskas A."/>
        </authorList>
    </citation>
    <scope>NUCLEOTIDE SEQUENCE</scope>
    <source>
        <strain evidence="2">G127AT</strain>
    </source>
</reference>
<feature type="signal peptide" evidence="1">
    <location>
        <begin position="1"/>
        <end position="27"/>
    </location>
</feature>
<gene>
    <name evidence="2" type="ORF">G127AT_08240</name>
</gene>
<feature type="chain" id="PRO_5037110810" evidence="1">
    <location>
        <begin position="28"/>
        <end position="200"/>
    </location>
</feature>
<evidence type="ECO:0000256" key="1">
    <source>
        <dbReference type="SAM" id="SignalP"/>
    </source>
</evidence>
<evidence type="ECO:0000313" key="3">
    <source>
        <dbReference type="Proteomes" id="UP000671914"/>
    </source>
</evidence>
<evidence type="ECO:0000313" key="2">
    <source>
        <dbReference type="EMBL" id="QTX03372.1"/>
    </source>
</evidence>
<dbReference type="PROSITE" id="PS51257">
    <property type="entry name" value="PROKAR_LIPOPROTEIN"/>
    <property type="match status" value="1"/>
</dbReference>
<organism evidence="2 3">
    <name type="scientific">Agromyces archimandritae</name>
    <dbReference type="NCBI Taxonomy" id="2781962"/>
    <lineage>
        <taxon>Bacteria</taxon>
        <taxon>Bacillati</taxon>
        <taxon>Actinomycetota</taxon>
        <taxon>Actinomycetes</taxon>
        <taxon>Micrococcales</taxon>
        <taxon>Microbacteriaceae</taxon>
        <taxon>Agromyces</taxon>
    </lineage>
</organism>
<protein>
    <submittedName>
        <fullName evidence="2">Uncharacterized protein</fullName>
    </submittedName>
</protein>
<accession>A0A975FK27</accession>
<proteinExistence type="predicted"/>
<dbReference type="EMBL" id="CP071696">
    <property type="protein sequence ID" value="QTX03372.1"/>
    <property type="molecule type" value="Genomic_DNA"/>
</dbReference>
<dbReference type="AlphaFoldDB" id="A0A975FK27"/>
<sequence>MTRTRRILPAALAVLALGAALSGCADAEEKSAAERSDDELRTVAEEQWRTPVTPVGSSTPIVDGVAMAYATDDAGELLLIGVDVETGEEAWSWPASTADVGAGTVLYPRIVTADDREARVVVITPPSVKVNEDYGHRFRMIEPGTGSQIAISDPIWVTDPRSCETVSGICFEGRTDPEAEPVTMRLDSQTAEFAPSTSGV</sequence>
<keyword evidence="1" id="KW-0732">Signal</keyword>
<dbReference type="Proteomes" id="UP000671914">
    <property type="component" value="Chromosome"/>
</dbReference>
<dbReference type="KEGG" id="aarc:G127AT_08240"/>
<dbReference type="Gene3D" id="2.130.10.10">
    <property type="entry name" value="YVTN repeat-like/Quinoprotein amine dehydrogenase"/>
    <property type="match status" value="1"/>
</dbReference>
<keyword evidence="3" id="KW-1185">Reference proteome</keyword>
<name>A0A975FK27_9MICO</name>